<evidence type="ECO:0000313" key="1">
    <source>
        <dbReference type="EMBL" id="ADV66194.1"/>
    </source>
</evidence>
<keyword evidence="2" id="KW-1185">Reference proteome</keyword>
<dbReference type="RefSeq" id="WP_013555699.1">
    <property type="nucleotide sequence ID" value="NC_014958.1"/>
</dbReference>
<gene>
    <name evidence="1" type="ordered locus">Deima_0535</name>
</gene>
<dbReference type="KEGG" id="dmr:Deima_0535"/>
<dbReference type="OrthoDB" id="73808at2"/>
<dbReference type="STRING" id="709986.Deima_0535"/>
<dbReference type="Proteomes" id="UP000008635">
    <property type="component" value="Chromosome"/>
</dbReference>
<name>E8U555_DEIML</name>
<dbReference type="EMBL" id="CP002454">
    <property type="protein sequence ID" value="ADV66194.1"/>
    <property type="molecule type" value="Genomic_DNA"/>
</dbReference>
<dbReference type="AlphaFoldDB" id="E8U555"/>
<reference evidence="1 2" key="1">
    <citation type="journal article" date="2011" name="Stand. Genomic Sci.">
        <title>Complete genome sequence of Deinococcus maricopensis type strain (LB-34).</title>
        <authorList>
            <person name="Pukall R."/>
            <person name="Zeytun A."/>
            <person name="Lucas S."/>
            <person name="Lapidus A."/>
            <person name="Hammon N."/>
            <person name="Deshpande S."/>
            <person name="Nolan M."/>
            <person name="Cheng J.F."/>
            <person name="Pitluck S."/>
            <person name="Liolios K."/>
            <person name="Pagani I."/>
            <person name="Mikhailova N."/>
            <person name="Ivanova N."/>
            <person name="Mavromatis K."/>
            <person name="Pati A."/>
            <person name="Tapia R."/>
            <person name="Han C."/>
            <person name="Goodwin L."/>
            <person name="Chen A."/>
            <person name="Palaniappan K."/>
            <person name="Land M."/>
            <person name="Hauser L."/>
            <person name="Chang Y.J."/>
            <person name="Jeffries C.D."/>
            <person name="Brambilla E.M."/>
            <person name="Rohde M."/>
            <person name="Goker M."/>
            <person name="Detter J.C."/>
            <person name="Woyke T."/>
            <person name="Bristow J."/>
            <person name="Eisen J.A."/>
            <person name="Markowitz V."/>
            <person name="Hugenholtz P."/>
            <person name="Kyrpides N.C."/>
            <person name="Klenk H.P."/>
        </authorList>
    </citation>
    <scope>NUCLEOTIDE SEQUENCE [LARGE SCALE GENOMIC DNA]</scope>
    <source>
        <strain evidence="2">DSM 21211 / LMG 22137 / NRRL B-23946 / LB-34</strain>
    </source>
</reference>
<evidence type="ECO:0000313" key="2">
    <source>
        <dbReference type="Proteomes" id="UP000008635"/>
    </source>
</evidence>
<dbReference type="HOGENOM" id="CLU_2751106_0_0_0"/>
<organism evidence="1 2">
    <name type="scientific">Deinococcus maricopensis (strain DSM 21211 / LMG 22137 / NRRL B-23946 / LB-34)</name>
    <dbReference type="NCBI Taxonomy" id="709986"/>
    <lineage>
        <taxon>Bacteria</taxon>
        <taxon>Thermotogati</taxon>
        <taxon>Deinococcota</taxon>
        <taxon>Deinococci</taxon>
        <taxon>Deinococcales</taxon>
        <taxon>Deinococcaceae</taxon>
        <taxon>Deinococcus</taxon>
    </lineage>
</organism>
<accession>E8U555</accession>
<sequence precursor="true">MNSVACPCGRMWRFRAHRQSHIVYVLAPESAWPFWGGDRPWKPWPGRLWSSTITKFVGTCSKDLCVTDHT</sequence>
<protein>
    <submittedName>
        <fullName evidence="1">Uncharacterized protein</fullName>
    </submittedName>
</protein>
<reference evidence="2" key="2">
    <citation type="submission" date="2011-01" db="EMBL/GenBank/DDBJ databases">
        <title>The complete genome of Deinococcus maricopensis DSM 21211.</title>
        <authorList>
            <consortium name="US DOE Joint Genome Institute (JGI-PGF)"/>
            <person name="Lucas S."/>
            <person name="Copeland A."/>
            <person name="Lapidus A."/>
            <person name="Goodwin L."/>
            <person name="Pitluck S."/>
            <person name="Kyrpides N."/>
            <person name="Mavromatis K."/>
            <person name="Pagani I."/>
            <person name="Ivanova N."/>
            <person name="Ovchinnikova G."/>
            <person name="Zeytun A."/>
            <person name="Detter J.C."/>
            <person name="Han C."/>
            <person name="Land M."/>
            <person name="Hauser L."/>
            <person name="Markowitz V."/>
            <person name="Cheng J.-F."/>
            <person name="Hugenholtz P."/>
            <person name="Woyke T."/>
            <person name="Wu D."/>
            <person name="Pukall R."/>
            <person name="Gehrich-Schroeter G."/>
            <person name="Brambilla E."/>
            <person name="Klenk H.-P."/>
            <person name="Eisen J.A."/>
        </authorList>
    </citation>
    <scope>NUCLEOTIDE SEQUENCE [LARGE SCALE GENOMIC DNA]</scope>
    <source>
        <strain evidence="2">DSM 21211 / LMG 22137 / NRRL B-23946 / LB-34</strain>
    </source>
</reference>
<proteinExistence type="predicted"/>